<organism evidence="4 5">
    <name type="scientific">Rubus argutus</name>
    <name type="common">Southern blackberry</name>
    <dbReference type="NCBI Taxonomy" id="59490"/>
    <lineage>
        <taxon>Eukaryota</taxon>
        <taxon>Viridiplantae</taxon>
        <taxon>Streptophyta</taxon>
        <taxon>Embryophyta</taxon>
        <taxon>Tracheophyta</taxon>
        <taxon>Spermatophyta</taxon>
        <taxon>Magnoliopsida</taxon>
        <taxon>eudicotyledons</taxon>
        <taxon>Gunneridae</taxon>
        <taxon>Pentapetalae</taxon>
        <taxon>rosids</taxon>
        <taxon>fabids</taxon>
        <taxon>Rosales</taxon>
        <taxon>Rosaceae</taxon>
        <taxon>Rosoideae</taxon>
        <taxon>Rosoideae incertae sedis</taxon>
        <taxon>Rubus</taxon>
    </lineage>
</organism>
<proteinExistence type="predicted"/>
<feature type="chain" id="PRO_5043833744" description="Secreted protein" evidence="3">
    <location>
        <begin position="20"/>
        <end position="146"/>
    </location>
</feature>
<keyword evidence="2" id="KW-0812">Transmembrane</keyword>
<keyword evidence="3" id="KW-0732">Signal</keyword>
<keyword evidence="5" id="KW-1185">Reference proteome</keyword>
<comment type="caution">
    <text evidence="4">The sequence shown here is derived from an EMBL/GenBank/DDBJ whole genome shotgun (WGS) entry which is preliminary data.</text>
</comment>
<accession>A0AAW1VLR7</accession>
<sequence length="146" mass="16087">MVVMRQSWALLGMATATRAREAPWLEARDSWLDGEELLGIFGGAGRLGSTVASKGNRSAWLGDVGSGLPSLHLFFFLFLPFFFLLSRRLFLLFWAGGGWDRQGEQRRREGAEQRRGDAASTSSRGQVAGGAGRDGWGRLGARRRRS</sequence>
<keyword evidence="2" id="KW-1133">Transmembrane helix</keyword>
<dbReference type="Proteomes" id="UP001457282">
    <property type="component" value="Unassembled WGS sequence"/>
</dbReference>
<feature type="region of interest" description="Disordered" evidence="1">
    <location>
        <begin position="101"/>
        <end position="146"/>
    </location>
</feature>
<dbReference type="EMBL" id="JBEDUW010000241">
    <property type="protein sequence ID" value="KAK9903048.1"/>
    <property type="molecule type" value="Genomic_DNA"/>
</dbReference>
<evidence type="ECO:0000256" key="2">
    <source>
        <dbReference type="SAM" id="Phobius"/>
    </source>
</evidence>
<gene>
    <name evidence="4" type="ORF">M0R45_001299</name>
</gene>
<feature type="compositionally biased region" description="Gly residues" evidence="1">
    <location>
        <begin position="127"/>
        <end position="138"/>
    </location>
</feature>
<feature type="compositionally biased region" description="Basic and acidic residues" evidence="1">
    <location>
        <begin position="101"/>
        <end position="117"/>
    </location>
</feature>
<protein>
    <recommendedName>
        <fullName evidence="6">Secreted protein</fullName>
    </recommendedName>
</protein>
<evidence type="ECO:0000256" key="1">
    <source>
        <dbReference type="SAM" id="MobiDB-lite"/>
    </source>
</evidence>
<name>A0AAW1VLR7_RUBAR</name>
<keyword evidence="2" id="KW-0472">Membrane</keyword>
<evidence type="ECO:0000313" key="4">
    <source>
        <dbReference type="EMBL" id="KAK9903048.1"/>
    </source>
</evidence>
<evidence type="ECO:0000256" key="3">
    <source>
        <dbReference type="SAM" id="SignalP"/>
    </source>
</evidence>
<dbReference type="AlphaFoldDB" id="A0AAW1VLR7"/>
<feature type="signal peptide" evidence="3">
    <location>
        <begin position="1"/>
        <end position="19"/>
    </location>
</feature>
<evidence type="ECO:0008006" key="6">
    <source>
        <dbReference type="Google" id="ProtNLM"/>
    </source>
</evidence>
<evidence type="ECO:0000313" key="5">
    <source>
        <dbReference type="Proteomes" id="UP001457282"/>
    </source>
</evidence>
<feature type="transmembrane region" description="Helical" evidence="2">
    <location>
        <begin position="73"/>
        <end position="99"/>
    </location>
</feature>
<reference evidence="4 5" key="1">
    <citation type="journal article" date="2023" name="G3 (Bethesda)">
        <title>A chromosome-length genome assembly and annotation of blackberry (Rubus argutus, cv. 'Hillquist').</title>
        <authorList>
            <person name="Bruna T."/>
            <person name="Aryal R."/>
            <person name="Dudchenko O."/>
            <person name="Sargent D.J."/>
            <person name="Mead D."/>
            <person name="Buti M."/>
            <person name="Cavallini A."/>
            <person name="Hytonen T."/>
            <person name="Andres J."/>
            <person name="Pham M."/>
            <person name="Weisz D."/>
            <person name="Mascagni F."/>
            <person name="Usai G."/>
            <person name="Natali L."/>
            <person name="Bassil N."/>
            <person name="Fernandez G.E."/>
            <person name="Lomsadze A."/>
            <person name="Armour M."/>
            <person name="Olukolu B."/>
            <person name="Poorten T."/>
            <person name="Britton C."/>
            <person name="Davik J."/>
            <person name="Ashrafi H."/>
            <person name="Aiden E.L."/>
            <person name="Borodovsky M."/>
            <person name="Worthington M."/>
        </authorList>
    </citation>
    <scope>NUCLEOTIDE SEQUENCE [LARGE SCALE GENOMIC DNA]</scope>
    <source>
        <strain evidence="4">PI 553951</strain>
    </source>
</reference>